<feature type="region of interest" description="Disordered" evidence="1">
    <location>
        <begin position="1"/>
        <end position="27"/>
    </location>
</feature>
<proteinExistence type="predicted"/>
<feature type="compositionally biased region" description="Basic and acidic residues" evidence="1">
    <location>
        <begin position="1"/>
        <end position="11"/>
    </location>
</feature>
<dbReference type="AlphaFoldDB" id="A0A816IN79"/>
<feature type="region of interest" description="Disordered" evidence="1">
    <location>
        <begin position="55"/>
        <end position="105"/>
    </location>
</feature>
<dbReference type="Proteomes" id="UP001295469">
    <property type="component" value="Chromosome C03"/>
</dbReference>
<accession>A0A816IN79</accession>
<reference evidence="2" key="1">
    <citation type="submission" date="2021-01" db="EMBL/GenBank/DDBJ databases">
        <authorList>
            <consortium name="Genoscope - CEA"/>
            <person name="William W."/>
        </authorList>
    </citation>
    <scope>NUCLEOTIDE SEQUENCE</scope>
</reference>
<evidence type="ECO:0000256" key="1">
    <source>
        <dbReference type="SAM" id="MobiDB-lite"/>
    </source>
</evidence>
<gene>
    <name evidence="2" type="ORF">DARMORV10_C03P75190.1</name>
</gene>
<evidence type="ECO:0000313" key="2">
    <source>
        <dbReference type="EMBL" id="CAF1709600.1"/>
    </source>
</evidence>
<name>A0A816IN79_BRANA</name>
<organism evidence="2">
    <name type="scientific">Brassica napus</name>
    <name type="common">Rape</name>
    <dbReference type="NCBI Taxonomy" id="3708"/>
    <lineage>
        <taxon>Eukaryota</taxon>
        <taxon>Viridiplantae</taxon>
        <taxon>Streptophyta</taxon>
        <taxon>Embryophyta</taxon>
        <taxon>Tracheophyta</taxon>
        <taxon>Spermatophyta</taxon>
        <taxon>Magnoliopsida</taxon>
        <taxon>eudicotyledons</taxon>
        <taxon>Gunneridae</taxon>
        <taxon>Pentapetalae</taxon>
        <taxon>rosids</taxon>
        <taxon>malvids</taxon>
        <taxon>Brassicales</taxon>
        <taxon>Brassicaceae</taxon>
        <taxon>Brassiceae</taxon>
        <taxon>Brassica</taxon>
    </lineage>
</organism>
<feature type="compositionally biased region" description="Basic and acidic residues" evidence="1">
    <location>
        <begin position="55"/>
        <end position="98"/>
    </location>
</feature>
<dbReference type="EMBL" id="HG994367">
    <property type="protein sequence ID" value="CAF1709600.1"/>
    <property type="molecule type" value="Genomic_DNA"/>
</dbReference>
<sequence length="120" mass="13349">MLKDQAGKKGEVWLGNDRSMSSSPKPINHGLAGGPCWLITESCSRIELEHDLKMNRDNKGGSVVGDRRDLTADMRHRGREAPRRMKTTVVDEVRRGSEDSGGDFGESRCPWCDGEISVMF</sequence>
<protein>
    <submittedName>
        <fullName evidence="2">(rape) hypothetical protein</fullName>
    </submittedName>
</protein>